<dbReference type="Proteomes" id="UP000030753">
    <property type="component" value="Unassembled WGS sequence"/>
</dbReference>
<dbReference type="EMBL" id="JH717849">
    <property type="protein sequence ID" value="EWY81938.1"/>
    <property type="molecule type" value="Genomic_DNA"/>
</dbReference>
<name>W9HHC4_FUSOX</name>
<protein>
    <recommendedName>
        <fullName evidence="2">DUF6603 domain-containing protein</fullName>
    </recommendedName>
</protein>
<dbReference type="InterPro" id="IPR046538">
    <property type="entry name" value="DUF6603"/>
</dbReference>
<proteinExistence type="predicted"/>
<feature type="region of interest" description="Disordered" evidence="1">
    <location>
        <begin position="851"/>
        <end position="895"/>
    </location>
</feature>
<sequence length="1683" mass="184045">MVKVSPYQDALMAAAIPGAKRQAIKAAATDDKKFYIYSQAAGKPSGPNVHTISGDDVNLEKFLGFLPDKGIVLAAKPDGTSAKFDDSDPWATWMTNWDEQSKMTVTFDDKDNLNIQAFNFEITAPWNVTFSSSDLTLAFTFGGEDFFTTSAAKVPRPGMTKDGTPVYFGLDINRTQNDLKSTVGGLFKLAGLLSIVQVLPPVLQNRGVSLIRKDAGKERNAMWFRPENQFETIMRLRFTLDDNKELNSIFTKVLPGLEFTQSAMILTTSKALCVTNKGHLPLSSGSIEFEIDAIIKADDNQKAKLLVGLEIFPTGYSLVFQFNSDSQNDDPLTTIILWLANFLPDSKSLDDIKKLLGKENFFTSHIHLRQVRIDLDTSEGYIQLESVCVDIEVSTDKFGVGNDQSKRVPFLITYSWTRGIGSFGTLLGRLWNGFNTDLTRVLDPRYEKITDLQPLTQNPTGTIDLPSLIAGEKIENIPKNVPTQLTQASIEISDKHFAIGAMLQSKAFPGQESTVPQLDLGQIMLQASFEWNSKSNFQLELGITTLLHPGKHSKHQDTAALVGSLSYSSGGISGGTWKLRASISDLYGSNLYELFDPGSVDTVIPLIESLLIKDISFEYDYSKGEGTSFNFRGDILLGELELQLKFDFVNQKGWTFNAQLTPQYKQATIGDIISSIIPGDDLDLPPFLADTPFSGKSDEGGIFLDVANHKGDSSTFVSRITIWDLTLLFAQVHMAGWDPKLPSKRLINVSFVSPISEISIPLIGNIPQLFDEIYIMWVQDSTKKNPVAGLTRKEMKTLQGPLAEYTPVVKDKFKDKKETDVLVTAGAHFAVISKDSSGNRTCVLDYDFKKKTSSSPKTGKEIENKLEGAPAPAEGITEEGKPDSDGSSSSAPLKKKAGPLSISNIGLKYANKQLGIKFTATFDLGPLEFSLIGFQLNFEINGLKNIKPLLPSLEGLSASFEKPPLTIAGIIRHGKEGNTEYYAGGLIIGWVPYQLEAAGFYGECIPEGGTKEQMFRSVFVFAKLDGPLITLEFAEISGLTGGFGYNSEVRTPAPDQVVNFPFIKSTGLADADESALKSLERLTSPNADGWFKPSVDTYWAAAGLKVDAFQMISLDAVAVVQFGESIIMGIYAVALVDIPNSNSKEKLAHVELGIAVVVDLVHGFFKAEAQLSPKSYILHPDCHLTGGFALYYWFDPPNGHNPIAGEFVYTLGGYHQGFVLPAGYPNPPRLGISWNLGSNLSITGQAYFAITPKVAMAGGRLHAAFHAGPISAWFDAFANFLIKYQPFYFKADVGICVGVAADIDFLFIHGRISVEVGAELALWGPPLAGRVTIDIKVHKFHIDFGDSDSGNKKLSLSQFYALVLQASSQGGGASSLAERTPSRITEVGDDDEEVSSASVTTPPENQGHTFLAQSGLMNDSDKPQRDPNASWTVRGGTFSLVIGCKMAVSKAEQLKTEEEGVVDHVAYNKASIYAKPMELTRPLQSTLDFTITQGEAHDKPVDIIGWDMACELKTVPTGLWAQYNGGSDPVHSGNNIDSLLKADDGGITLMMGVSLIAPPPDMSQDKLQTFKILDANLERILSAKGFPDEQMALEHWDPVAPLKDDSIPDDAPGKYKKQFEKVHEKWATPDWNEGHEGGVQTDLVSRWAKAFKWDESLSKIAKIPDLLNKRFTNLYLEAPLLTQ</sequence>
<feature type="domain" description="DUF6603" evidence="2">
    <location>
        <begin position="893"/>
        <end position="1438"/>
    </location>
</feature>
<evidence type="ECO:0000313" key="4">
    <source>
        <dbReference type="Proteomes" id="UP000030753"/>
    </source>
</evidence>
<evidence type="ECO:0000259" key="2">
    <source>
        <dbReference type="Pfam" id="PF20248"/>
    </source>
</evidence>
<gene>
    <name evidence="3" type="ORF">FOYG_16144</name>
</gene>
<evidence type="ECO:0000313" key="3">
    <source>
        <dbReference type="EMBL" id="EWY81938.1"/>
    </source>
</evidence>
<feature type="compositionally biased region" description="Polar residues" evidence="1">
    <location>
        <begin position="1395"/>
        <end position="1417"/>
    </location>
</feature>
<dbReference type="OrthoDB" id="5352492at2759"/>
<evidence type="ECO:0000256" key="1">
    <source>
        <dbReference type="SAM" id="MobiDB-lite"/>
    </source>
</evidence>
<reference evidence="3 4" key="1">
    <citation type="submission" date="2011-06" db="EMBL/GenBank/DDBJ databases">
        <title>The Genome Sequence of Fusarium oxysporum FOSC 3-a.</title>
        <authorList>
            <consortium name="The Broad Institute Genome Sequencing Platform"/>
            <person name="Ma L.-J."/>
            <person name="Gale L.R."/>
            <person name="Schwartz D.C."/>
            <person name="Zhou S."/>
            <person name="Corby-Kistler H."/>
            <person name="Young S.K."/>
            <person name="Zeng Q."/>
            <person name="Gargeya S."/>
            <person name="Fitzgerald M."/>
            <person name="Haas B."/>
            <person name="Abouelleil A."/>
            <person name="Alvarado L."/>
            <person name="Arachchi H.M."/>
            <person name="Berlin A."/>
            <person name="Brown A."/>
            <person name="Chapman S.B."/>
            <person name="Chen Z."/>
            <person name="Dunbar C."/>
            <person name="Freedman E."/>
            <person name="Gearin G."/>
            <person name="Gellesch M."/>
            <person name="Goldberg J."/>
            <person name="Griggs A."/>
            <person name="Gujja S."/>
            <person name="Heiman D."/>
            <person name="Howarth C."/>
            <person name="Larson L."/>
            <person name="Lui A."/>
            <person name="MacDonald P.J.P."/>
            <person name="Mehta T."/>
            <person name="Montmayeur A."/>
            <person name="Murphy C."/>
            <person name="Neiman D."/>
            <person name="Pearson M."/>
            <person name="Priest M."/>
            <person name="Roberts A."/>
            <person name="Saif S."/>
            <person name="Shea T."/>
            <person name="Shenoy N."/>
            <person name="Sisk P."/>
            <person name="Stolte C."/>
            <person name="Sykes S."/>
            <person name="Wortman J."/>
            <person name="Nusbaum C."/>
            <person name="Birren B."/>
        </authorList>
    </citation>
    <scope>NUCLEOTIDE SEQUENCE [LARGE SCALE GENOMIC DNA]</scope>
    <source>
        <strain evidence="4">FOSC 3-a</strain>
    </source>
</reference>
<organism evidence="3 4">
    <name type="scientific">Fusarium oxysporum NRRL 32931</name>
    <dbReference type="NCBI Taxonomy" id="660029"/>
    <lineage>
        <taxon>Eukaryota</taxon>
        <taxon>Fungi</taxon>
        <taxon>Dikarya</taxon>
        <taxon>Ascomycota</taxon>
        <taxon>Pezizomycotina</taxon>
        <taxon>Sordariomycetes</taxon>
        <taxon>Hypocreomycetidae</taxon>
        <taxon>Hypocreales</taxon>
        <taxon>Nectriaceae</taxon>
        <taxon>Fusarium</taxon>
        <taxon>Fusarium oxysporum species complex</taxon>
    </lineage>
</organism>
<accession>W9HHC4</accession>
<dbReference type="Pfam" id="PF20248">
    <property type="entry name" value="DUF6603"/>
    <property type="match status" value="1"/>
</dbReference>
<feature type="region of interest" description="Disordered" evidence="1">
    <location>
        <begin position="1371"/>
        <end position="1431"/>
    </location>
</feature>